<keyword evidence="3" id="KW-1003">Cell membrane</keyword>
<dbReference type="GO" id="GO:0022857">
    <property type="term" value="F:transmembrane transporter activity"/>
    <property type="evidence" value="ECO:0007669"/>
    <property type="project" value="InterPro"/>
</dbReference>
<comment type="subcellular location">
    <subcellularLocation>
        <location evidence="1">Cell membrane</location>
        <topology evidence="1">Single-pass membrane protein</topology>
    </subcellularLocation>
    <subcellularLocation>
        <location evidence="7">Cell membrane</location>
        <topology evidence="7">Single-pass type II membrane protein</topology>
    </subcellularLocation>
</comment>
<dbReference type="PANTHER" id="PTHR30558">
    <property type="entry name" value="EXBD MEMBRANE COMPONENT OF PMF-DRIVEN MACROMOLECULE IMPORT SYSTEM"/>
    <property type="match status" value="1"/>
</dbReference>
<reference evidence="9 10" key="1">
    <citation type="submission" date="2020-04" db="EMBL/GenBank/DDBJ databases">
        <title>Ferrimonas sp. S7 isolated from sea water.</title>
        <authorList>
            <person name="Bae S.S."/>
            <person name="Baek K."/>
        </authorList>
    </citation>
    <scope>NUCLEOTIDE SEQUENCE [LARGE SCALE GENOMIC DNA]</scope>
    <source>
        <strain evidence="9 10">S7</strain>
    </source>
</reference>
<name>A0A6H1UC87_9GAMM</name>
<dbReference type="RefSeq" id="WP_168659946.1">
    <property type="nucleotide sequence ID" value="NZ_CP051180.1"/>
</dbReference>
<comment type="similarity">
    <text evidence="2 7">Belongs to the ExbD/TolR family.</text>
</comment>
<keyword evidence="10" id="KW-1185">Reference proteome</keyword>
<dbReference type="PANTHER" id="PTHR30558:SF13">
    <property type="entry name" value="BIOPOLYMER TRANSPORT PROTEIN EXBD2"/>
    <property type="match status" value="1"/>
</dbReference>
<sequence>MRFLRPQTQQQDEAQVDMTPMLDIVFIMLIFFIVTTSFVRESGIDVDRPQAAQASSKSGAGLFVAINNRNQIFIDQRQVDVERVQANLERLKVDQPDASLVIQADERAFNGTVVKVLDAAKAAGIADIALAAEPVK</sequence>
<keyword evidence="7" id="KW-0653">Protein transport</keyword>
<evidence type="ECO:0000256" key="8">
    <source>
        <dbReference type="SAM" id="Phobius"/>
    </source>
</evidence>
<evidence type="ECO:0000256" key="3">
    <source>
        <dbReference type="ARBA" id="ARBA00022475"/>
    </source>
</evidence>
<dbReference type="FunFam" id="3.30.420.270:FF:000007">
    <property type="entry name" value="Biopolymer transport protein ExbD"/>
    <property type="match status" value="1"/>
</dbReference>
<dbReference type="Gene3D" id="3.30.420.270">
    <property type="match status" value="1"/>
</dbReference>
<accession>A0A6H1UC87</accession>
<keyword evidence="5 8" id="KW-1133">Transmembrane helix</keyword>
<feature type="transmembrane region" description="Helical" evidence="8">
    <location>
        <begin position="21"/>
        <end position="39"/>
    </location>
</feature>
<evidence type="ECO:0000313" key="10">
    <source>
        <dbReference type="Proteomes" id="UP000501602"/>
    </source>
</evidence>
<gene>
    <name evidence="9" type="ORF">HER31_07255</name>
</gene>
<dbReference type="GO" id="GO:0015031">
    <property type="term" value="P:protein transport"/>
    <property type="evidence" value="ECO:0007669"/>
    <property type="project" value="UniProtKB-KW"/>
</dbReference>
<evidence type="ECO:0000256" key="2">
    <source>
        <dbReference type="ARBA" id="ARBA00005811"/>
    </source>
</evidence>
<evidence type="ECO:0000256" key="6">
    <source>
        <dbReference type="ARBA" id="ARBA00023136"/>
    </source>
</evidence>
<dbReference type="Proteomes" id="UP000501602">
    <property type="component" value="Chromosome"/>
</dbReference>
<evidence type="ECO:0000256" key="1">
    <source>
        <dbReference type="ARBA" id="ARBA00004162"/>
    </source>
</evidence>
<evidence type="ECO:0000256" key="7">
    <source>
        <dbReference type="RuleBase" id="RU003879"/>
    </source>
</evidence>
<keyword evidence="4 7" id="KW-0812">Transmembrane</keyword>
<organism evidence="9 10">
    <name type="scientific">Ferrimonas lipolytica</name>
    <dbReference type="NCBI Taxonomy" id="2724191"/>
    <lineage>
        <taxon>Bacteria</taxon>
        <taxon>Pseudomonadati</taxon>
        <taxon>Pseudomonadota</taxon>
        <taxon>Gammaproteobacteria</taxon>
        <taxon>Alteromonadales</taxon>
        <taxon>Ferrimonadaceae</taxon>
        <taxon>Ferrimonas</taxon>
    </lineage>
</organism>
<evidence type="ECO:0000256" key="5">
    <source>
        <dbReference type="ARBA" id="ARBA00022989"/>
    </source>
</evidence>
<evidence type="ECO:0000313" key="9">
    <source>
        <dbReference type="EMBL" id="QIZ76685.1"/>
    </source>
</evidence>
<dbReference type="Pfam" id="PF02472">
    <property type="entry name" value="ExbD"/>
    <property type="match status" value="1"/>
</dbReference>
<keyword evidence="6 8" id="KW-0472">Membrane</keyword>
<dbReference type="KEGG" id="fes:HER31_07255"/>
<dbReference type="EMBL" id="CP051180">
    <property type="protein sequence ID" value="QIZ76685.1"/>
    <property type="molecule type" value="Genomic_DNA"/>
</dbReference>
<dbReference type="GO" id="GO:0005886">
    <property type="term" value="C:plasma membrane"/>
    <property type="evidence" value="ECO:0007669"/>
    <property type="project" value="UniProtKB-SubCell"/>
</dbReference>
<protein>
    <submittedName>
        <fullName evidence="9">Biopolymer transporter ExbD</fullName>
    </submittedName>
</protein>
<dbReference type="InterPro" id="IPR003400">
    <property type="entry name" value="ExbD"/>
</dbReference>
<evidence type="ECO:0000256" key="4">
    <source>
        <dbReference type="ARBA" id="ARBA00022692"/>
    </source>
</evidence>
<dbReference type="AlphaFoldDB" id="A0A6H1UC87"/>
<proteinExistence type="inferred from homology"/>
<keyword evidence="7" id="KW-0813">Transport</keyword>